<keyword evidence="3" id="KW-0812">Transmembrane</keyword>
<evidence type="ECO:0000259" key="7">
    <source>
        <dbReference type="Pfam" id="PF13839"/>
    </source>
</evidence>
<dbReference type="FunCoup" id="A0A059A9Q7">
    <property type="interactions" value="175"/>
</dbReference>
<evidence type="ECO:0000256" key="1">
    <source>
        <dbReference type="ARBA" id="ARBA00004167"/>
    </source>
</evidence>
<evidence type="ECO:0000259" key="8">
    <source>
        <dbReference type="Pfam" id="PF14416"/>
    </source>
</evidence>
<evidence type="ECO:0000256" key="6">
    <source>
        <dbReference type="ARBA" id="ARBA00023136"/>
    </source>
</evidence>
<dbReference type="AlphaFoldDB" id="A0A059A9Q7"/>
<organism evidence="9">
    <name type="scientific">Eucalyptus grandis</name>
    <name type="common">Flooded gum</name>
    <dbReference type="NCBI Taxonomy" id="71139"/>
    <lineage>
        <taxon>Eukaryota</taxon>
        <taxon>Viridiplantae</taxon>
        <taxon>Streptophyta</taxon>
        <taxon>Embryophyta</taxon>
        <taxon>Tracheophyta</taxon>
        <taxon>Spermatophyta</taxon>
        <taxon>Magnoliopsida</taxon>
        <taxon>eudicotyledons</taxon>
        <taxon>Gunneridae</taxon>
        <taxon>Pentapetalae</taxon>
        <taxon>rosids</taxon>
        <taxon>malvids</taxon>
        <taxon>Myrtales</taxon>
        <taxon>Myrtaceae</taxon>
        <taxon>Myrtoideae</taxon>
        <taxon>Eucalypteae</taxon>
        <taxon>Eucalyptus</taxon>
    </lineage>
</organism>
<sequence>MKPPISISSPSVLRKARLSPYLFTLLAFILFVAVLYGEDFMCMFNQELQLSPVSTWLLSTTETKSGEARPLPFAIGKLEEGCDIFRGRWVRDESTRPHYQESECPYIQPQLTCQEHGRPDKGYQFWRWQPDGCNLPSFNATLMLETLRGKRMMFVGDSLNRGQFVSMVCLLHSVIPEGAKSMETFGSLTVFTAKDYNATIEFYWAPFLLESNSDDAIVHRISDRIVRKGSINKHGKHWKGTDIMVFNTYLWWMTGLEMKVLKGSFDDEVRDVVELSTEDAYRMGLKSMLRWTKKNMDPKKTRVFFVSMSPSHQKSIDWGGEPGGNCYNQTTIIEDPNYWGSDCRKGVMRVIGEVFSKTKVPIVLLNITQLSSYRRDAHTSIYKKQWHPLTAEQVANPASYADCVHWCLPGLQDTWNELLFTKLFYT</sequence>
<dbReference type="GO" id="GO:0005794">
    <property type="term" value="C:Golgi apparatus"/>
    <property type="evidence" value="ECO:0000318"/>
    <property type="project" value="GO_Central"/>
</dbReference>
<keyword evidence="5" id="KW-1133">Transmembrane helix</keyword>
<keyword evidence="4" id="KW-0735">Signal-anchor</keyword>
<dbReference type="GO" id="GO:0016020">
    <property type="term" value="C:membrane"/>
    <property type="evidence" value="ECO:0007669"/>
    <property type="project" value="UniProtKB-SubCell"/>
</dbReference>
<dbReference type="STRING" id="71139.A0A059A9Q7"/>
<dbReference type="PANTHER" id="PTHR32285">
    <property type="entry name" value="PROTEIN TRICHOME BIREFRINGENCE-LIKE 9-RELATED"/>
    <property type="match status" value="1"/>
</dbReference>
<dbReference type="OMA" id="THQKSID"/>
<dbReference type="InterPro" id="IPR025846">
    <property type="entry name" value="TBL_N"/>
</dbReference>
<dbReference type="OrthoDB" id="1932925at2759"/>
<comment type="similarity">
    <text evidence="2">Belongs to the PC-esterase family. TBL subfamily.</text>
</comment>
<reference evidence="9" key="1">
    <citation type="submission" date="2013-07" db="EMBL/GenBank/DDBJ databases">
        <title>The genome of Eucalyptus grandis.</title>
        <authorList>
            <person name="Schmutz J."/>
            <person name="Hayes R."/>
            <person name="Myburg A."/>
            <person name="Tuskan G."/>
            <person name="Grattapaglia D."/>
            <person name="Rokhsar D.S."/>
        </authorList>
    </citation>
    <scope>NUCLEOTIDE SEQUENCE</scope>
    <source>
        <tissue evidence="9">Leaf extractions</tissue>
    </source>
</reference>
<protein>
    <submittedName>
        <fullName evidence="9">Uncharacterized protein</fullName>
    </submittedName>
</protein>
<evidence type="ECO:0000313" key="9">
    <source>
        <dbReference type="EMBL" id="KCW50429.1"/>
    </source>
</evidence>
<name>A0A059A9Q7_EUCGR</name>
<dbReference type="KEGG" id="egr:104421040"/>
<dbReference type="InterPro" id="IPR029962">
    <property type="entry name" value="TBL"/>
</dbReference>
<dbReference type="eggNOG" id="ENOG502QTQP">
    <property type="taxonomic scope" value="Eukaryota"/>
</dbReference>
<dbReference type="Gramene" id="KCW50429">
    <property type="protein sequence ID" value="KCW50429"/>
    <property type="gene ID" value="EUGRSUZ_J00170"/>
</dbReference>
<proteinExistence type="inferred from homology"/>
<evidence type="ECO:0000256" key="5">
    <source>
        <dbReference type="ARBA" id="ARBA00022989"/>
    </source>
</evidence>
<accession>A0A059A9Q7</accession>
<dbReference type="EMBL" id="KK198762">
    <property type="protein sequence ID" value="KCW50429.1"/>
    <property type="molecule type" value="Genomic_DNA"/>
</dbReference>
<evidence type="ECO:0000256" key="4">
    <source>
        <dbReference type="ARBA" id="ARBA00022968"/>
    </source>
</evidence>
<dbReference type="GO" id="GO:0016413">
    <property type="term" value="F:O-acetyltransferase activity"/>
    <property type="evidence" value="ECO:0000318"/>
    <property type="project" value="GO_Central"/>
</dbReference>
<dbReference type="InterPro" id="IPR026057">
    <property type="entry name" value="TBL_C"/>
</dbReference>
<evidence type="ECO:0000256" key="2">
    <source>
        <dbReference type="ARBA" id="ARBA00007727"/>
    </source>
</evidence>
<keyword evidence="6" id="KW-0472">Membrane</keyword>
<dbReference type="Pfam" id="PF14416">
    <property type="entry name" value="PMR5N"/>
    <property type="match status" value="1"/>
</dbReference>
<evidence type="ECO:0000256" key="3">
    <source>
        <dbReference type="ARBA" id="ARBA00022692"/>
    </source>
</evidence>
<dbReference type="InParanoid" id="A0A059A9Q7"/>
<comment type="subcellular location">
    <subcellularLocation>
        <location evidence="1">Membrane</location>
        <topology evidence="1">Single-pass membrane protein</topology>
    </subcellularLocation>
</comment>
<dbReference type="PANTHER" id="PTHR32285:SF62">
    <property type="entry name" value="PROTEIN TRICHOME BIREFRINGENCE-LIKE 33"/>
    <property type="match status" value="1"/>
</dbReference>
<gene>
    <name evidence="9" type="ORF">EUGRSUZ_J00170</name>
</gene>
<dbReference type="Pfam" id="PF13839">
    <property type="entry name" value="PC-Esterase"/>
    <property type="match status" value="1"/>
</dbReference>
<feature type="domain" description="Trichome birefringence-like C-terminal" evidence="7">
    <location>
        <begin position="135"/>
        <end position="421"/>
    </location>
</feature>
<feature type="domain" description="Trichome birefringence-like N-terminal" evidence="8">
    <location>
        <begin position="81"/>
        <end position="134"/>
    </location>
</feature>